<proteinExistence type="predicted"/>
<feature type="non-terminal residue" evidence="1">
    <location>
        <position position="1"/>
    </location>
</feature>
<name>A0A4Y2NXA3_ARAVE</name>
<gene>
    <name evidence="1" type="ORF">AVEN_62605_1</name>
</gene>
<dbReference type="AlphaFoldDB" id="A0A4Y2NXA3"/>
<reference evidence="1 2" key="1">
    <citation type="journal article" date="2019" name="Sci. Rep.">
        <title>Orb-weaving spider Araneus ventricosus genome elucidates the spidroin gene catalogue.</title>
        <authorList>
            <person name="Kono N."/>
            <person name="Nakamura H."/>
            <person name="Ohtoshi R."/>
            <person name="Moran D.A.P."/>
            <person name="Shinohara A."/>
            <person name="Yoshida Y."/>
            <person name="Fujiwara M."/>
            <person name="Mori M."/>
            <person name="Tomita M."/>
            <person name="Arakawa K."/>
        </authorList>
    </citation>
    <scope>NUCLEOTIDE SEQUENCE [LARGE SCALE GENOMIC DNA]</scope>
</reference>
<sequence length="55" mass="6194">DADENLDPEDLDNEECVICSEQRKTELGFHCFARKLLVPPVLAGTKSKPMAMQFL</sequence>
<keyword evidence="2" id="KW-1185">Reference proteome</keyword>
<dbReference type="Proteomes" id="UP000499080">
    <property type="component" value="Unassembled WGS sequence"/>
</dbReference>
<evidence type="ECO:0000313" key="1">
    <source>
        <dbReference type="EMBL" id="GBN43329.1"/>
    </source>
</evidence>
<organism evidence="1 2">
    <name type="scientific">Araneus ventricosus</name>
    <name type="common">Orbweaver spider</name>
    <name type="synonym">Epeira ventricosa</name>
    <dbReference type="NCBI Taxonomy" id="182803"/>
    <lineage>
        <taxon>Eukaryota</taxon>
        <taxon>Metazoa</taxon>
        <taxon>Ecdysozoa</taxon>
        <taxon>Arthropoda</taxon>
        <taxon>Chelicerata</taxon>
        <taxon>Arachnida</taxon>
        <taxon>Araneae</taxon>
        <taxon>Araneomorphae</taxon>
        <taxon>Entelegynae</taxon>
        <taxon>Araneoidea</taxon>
        <taxon>Araneidae</taxon>
        <taxon>Araneus</taxon>
    </lineage>
</organism>
<evidence type="ECO:0000313" key="2">
    <source>
        <dbReference type="Proteomes" id="UP000499080"/>
    </source>
</evidence>
<dbReference type="EMBL" id="BGPR01289716">
    <property type="protein sequence ID" value="GBN43329.1"/>
    <property type="molecule type" value="Genomic_DNA"/>
</dbReference>
<protein>
    <submittedName>
        <fullName evidence="1">Uncharacterized protein</fullName>
    </submittedName>
</protein>
<accession>A0A4Y2NXA3</accession>
<comment type="caution">
    <text evidence="1">The sequence shown here is derived from an EMBL/GenBank/DDBJ whole genome shotgun (WGS) entry which is preliminary data.</text>
</comment>